<reference evidence="1" key="1">
    <citation type="submission" date="2016-11" db="EMBL/GenBank/DDBJ databases">
        <title>The genome of Nicotiana attenuata.</title>
        <authorList>
            <person name="Xu S."/>
            <person name="Brockmoeller T."/>
            <person name="Gaquerel E."/>
            <person name="Navarro A."/>
            <person name="Kuhl H."/>
            <person name="Gase K."/>
            <person name="Ling Z."/>
            <person name="Zhou W."/>
            <person name="Kreitzer C."/>
            <person name="Stanke M."/>
            <person name="Tang H."/>
            <person name="Lyons E."/>
            <person name="Pandey P."/>
            <person name="Pandey S.P."/>
            <person name="Timmermann B."/>
            <person name="Baldwin I.T."/>
        </authorList>
    </citation>
    <scope>NUCLEOTIDE SEQUENCE [LARGE SCALE GENOMIC DNA]</scope>
    <source>
        <strain evidence="1">UT</strain>
    </source>
</reference>
<organism evidence="1 2">
    <name type="scientific">Nicotiana attenuata</name>
    <name type="common">Coyote tobacco</name>
    <dbReference type="NCBI Taxonomy" id="49451"/>
    <lineage>
        <taxon>Eukaryota</taxon>
        <taxon>Viridiplantae</taxon>
        <taxon>Streptophyta</taxon>
        <taxon>Embryophyta</taxon>
        <taxon>Tracheophyta</taxon>
        <taxon>Spermatophyta</taxon>
        <taxon>Magnoliopsida</taxon>
        <taxon>eudicotyledons</taxon>
        <taxon>Gunneridae</taxon>
        <taxon>Pentapetalae</taxon>
        <taxon>asterids</taxon>
        <taxon>lamiids</taxon>
        <taxon>Solanales</taxon>
        <taxon>Solanaceae</taxon>
        <taxon>Nicotianoideae</taxon>
        <taxon>Nicotianeae</taxon>
        <taxon>Nicotiana</taxon>
    </lineage>
</organism>
<dbReference type="AlphaFoldDB" id="A0A1J6J0J7"/>
<evidence type="ECO:0000313" key="1">
    <source>
        <dbReference type="EMBL" id="OIT06296.1"/>
    </source>
</evidence>
<sequence>MMDDNELEVDGKAIEMWKSMSKEVLHLDRLMVLKLLVAFLTHYCAPVQICNVFESITRYWETVFPWMPRKIS</sequence>
<proteinExistence type="predicted"/>
<keyword evidence="2" id="KW-1185">Reference proteome</keyword>
<accession>A0A1J6J0J7</accession>
<protein>
    <submittedName>
        <fullName evidence="1">Uncharacterized protein</fullName>
    </submittedName>
</protein>
<gene>
    <name evidence="1" type="ORF">A4A49_09401</name>
</gene>
<evidence type="ECO:0000313" key="2">
    <source>
        <dbReference type="Proteomes" id="UP000187609"/>
    </source>
</evidence>
<name>A0A1J6J0J7_NICAT</name>
<dbReference type="Gramene" id="OIT06296">
    <property type="protein sequence ID" value="OIT06296"/>
    <property type="gene ID" value="A4A49_09401"/>
</dbReference>
<dbReference type="EMBL" id="MJEQ01037184">
    <property type="protein sequence ID" value="OIT06296.1"/>
    <property type="molecule type" value="Genomic_DNA"/>
</dbReference>
<dbReference type="Proteomes" id="UP000187609">
    <property type="component" value="Unassembled WGS sequence"/>
</dbReference>
<comment type="caution">
    <text evidence="1">The sequence shown here is derived from an EMBL/GenBank/DDBJ whole genome shotgun (WGS) entry which is preliminary data.</text>
</comment>